<gene>
    <name evidence="1" type="ORF">GN958_ATG11133</name>
</gene>
<evidence type="ECO:0000313" key="1">
    <source>
        <dbReference type="EMBL" id="KAF4139648.1"/>
    </source>
</evidence>
<comment type="caution">
    <text evidence="1">The sequence shown here is derived from an EMBL/GenBank/DDBJ whole genome shotgun (WGS) entry which is preliminary data.</text>
</comment>
<evidence type="ECO:0008006" key="3">
    <source>
        <dbReference type="Google" id="ProtNLM"/>
    </source>
</evidence>
<evidence type="ECO:0000313" key="2">
    <source>
        <dbReference type="Proteomes" id="UP000704712"/>
    </source>
</evidence>
<proteinExistence type="predicted"/>
<organism evidence="1 2">
    <name type="scientific">Phytophthora infestans</name>
    <name type="common">Potato late blight agent</name>
    <name type="synonym">Botrytis infestans</name>
    <dbReference type="NCBI Taxonomy" id="4787"/>
    <lineage>
        <taxon>Eukaryota</taxon>
        <taxon>Sar</taxon>
        <taxon>Stramenopiles</taxon>
        <taxon>Oomycota</taxon>
        <taxon>Peronosporomycetes</taxon>
        <taxon>Peronosporales</taxon>
        <taxon>Peronosporaceae</taxon>
        <taxon>Phytophthora</taxon>
    </lineage>
</organism>
<protein>
    <recommendedName>
        <fullName evidence="3">MULE transposase domain-containing protein</fullName>
    </recommendedName>
</protein>
<dbReference type="AlphaFoldDB" id="A0A8S9UMQ4"/>
<dbReference type="EMBL" id="JAACNO010001551">
    <property type="protein sequence ID" value="KAF4139648.1"/>
    <property type="molecule type" value="Genomic_DNA"/>
</dbReference>
<sequence length="332" mass="37342">MYDDANRVSHDGNSLIVLYDTKYQAGNWLRTSATAPFFLLSTLDNLLEFIDPRYTTLFHIDSTHSIVKQCYPVSVWCVRLLWQVVSSDTFMLLFAPKFIMTDAGSAQLNACSAQVPGSKILMCSFHAYQNVRDHFMKAKLQIVTGVKQSSLCTVIRGVFKSQIKRVGIVKGGIFVLPATPAQMIKRLDKSRLVFHLHEANIKWYSVSIGSLKNIVQIVDSMSRNLYQKAPFCRGKCHSSLFMFYACNSKICLTTAGWLMHGPGHFCRVVVCPIRSQSFSPISGSVEIELCKGRNKFKLAIACFSVSSNKLQEVKNNLVLSHQHQKKACMGHR</sequence>
<dbReference type="Proteomes" id="UP000704712">
    <property type="component" value="Unassembled WGS sequence"/>
</dbReference>
<reference evidence="1" key="1">
    <citation type="submission" date="2020-03" db="EMBL/GenBank/DDBJ databases">
        <title>Hybrid Assembly of Korean Phytophthora infestans isolates.</title>
        <authorList>
            <person name="Prokchorchik M."/>
            <person name="Lee Y."/>
            <person name="Seo J."/>
            <person name="Cho J.-H."/>
            <person name="Park Y.-E."/>
            <person name="Jang D.-C."/>
            <person name="Im J.-S."/>
            <person name="Choi J.-G."/>
            <person name="Park H.-J."/>
            <person name="Lee G.-B."/>
            <person name="Lee Y.-G."/>
            <person name="Hong S.-Y."/>
            <person name="Cho K."/>
            <person name="Sohn K.H."/>
        </authorList>
    </citation>
    <scope>NUCLEOTIDE SEQUENCE</scope>
    <source>
        <strain evidence="1">KR_2_A2</strain>
    </source>
</reference>
<name>A0A8S9UMQ4_PHYIN</name>
<accession>A0A8S9UMQ4</accession>